<accession>A0A6J5QUG8</accession>
<gene>
    <name evidence="2" type="ORF">UFOVP1174_4</name>
</gene>
<organism evidence="2">
    <name type="scientific">uncultured Caudovirales phage</name>
    <dbReference type="NCBI Taxonomy" id="2100421"/>
    <lineage>
        <taxon>Viruses</taxon>
        <taxon>Duplodnaviria</taxon>
        <taxon>Heunggongvirae</taxon>
        <taxon>Uroviricota</taxon>
        <taxon>Caudoviricetes</taxon>
        <taxon>Peduoviridae</taxon>
        <taxon>Maltschvirus</taxon>
        <taxon>Maltschvirus maltsch</taxon>
    </lineage>
</organism>
<dbReference type="EMBL" id="LR797128">
    <property type="protein sequence ID" value="CAB4188190.1"/>
    <property type="molecule type" value="Genomic_DNA"/>
</dbReference>
<name>A0A6J5QUG8_9CAUD</name>
<evidence type="ECO:0000313" key="2">
    <source>
        <dbReference type="EMBL" id="CAB4188190.1"/>
    </source>
</evidence>
<evidence type="ECO:0000256" key="1">
    <source>
        <dbReference type="SAM" id="MobiDB-lite"/>
    </source>
</evidence>
<sequence length="111" mass="12526">MTNLYVTNTWDKDFITEYGCEELKFPIGKTIEISEVAARHIFGCHDSDKEKYMAAHGWIRTTNDIPDGLKILEKFIITHEPPQKNHALSPVVEQVPFPPKRGGGKVLSMSA</sequence>
<feature type="region of interest" description="Disordered" evidence="1">
    <location>
        <begin position="87"/>
        <end position="111"/>
    </location>
</feature>
<reference evidence="2" key="1">
    <citation type="submission" date="2020-05" db="EMBL/GenBank/DDBJ databases">
        <authorList>
            <person name="Chiriac C."/>
            <person name="Salcher M."/>
            <person name="Ghai R."/>
            <person name="Kavagutti S V."/>
        </authorList>
    </citation>
    <scope>NUCLEOTIDE SEQUENCE</scope>
</reference>
<protein>
    <submittedName>
        <fullName evidence="2">Uncharacterized protein</fullName>
    </submittedName>
</protein>
<proteinExistence type="predicted"/>